<dbReference type="Pfam" id="PF20789">
    <property type="entry name" value="4HBT_3C"/>
    <property type="match status" value="1"/>
</dbReference>
<feature type="domain" description="Acyl-CoA thioesterase-like N-terminal HotDog" evidence="1">
    <location>
        <begin position="25"/>
        <end position="112"/>
    </location>
</feature>
<dbReference type="OrthoDB" id="1413770at2"/>
<evidence type="ECO:0000313" key="3">
    <source>
        <dbReference type="EMBL" id="SEH76071.1"/>
    </source>
</evidence>
<dbReference type="InterPro" id="IPR049449">
    <property type="entry name" value="TesB_ACOT8-like_N"/>
</dbReference>
<reference evidence="4" key="1">
    <citation type="submission" date="2016-10" db="EMBL/GenBank/DDBJ databases">
        <authorList>
            <person name="Varghese N."/>
            <person name="Submissions S."/>
        </authorList>
    </citation>
    <scope>NUCLEOTIDE SEQUENCE [LARGE SCALE GENOMIC DNA]</scope>
    <source>
        <strain evidence="4">DSM 45405</strain>
    </source>
</reference>
<evidence type="ECO:0000313" key="4">
    <source>
        <dbReference type="Proteomes" id="UP000182915"/>
    </source>
</evidence>
<evidence type="ECO:0000259" key="2">
    <source>
        <dbReference type="Pfam" id="PF20789"/>
    </source>
</evidence>
<feature type="domain" description="Acyl-CoA thioesterase-like C-terminal" evidence="2">
    <location>
        <begin position="137"/>
        <end position="261"/>
    </location>
</feature>
<dbReference type="EMBL" id="LT629971">
    <property type="protein sequence ID" value="SEH76071.1"/>
    <property type="molecule type" value="Genomic_DNA"/>
</dbReference>
<dbReference type="InterPro" id="IPR049450">
    <property type="entry name" value="ACOT8-like_C"/>
</dbReference>
<dbReference type="Proteomes" id="UP000182915">
    <property type="component" value="Chromosome I"/>
</dbReference>
<evidence type="ECO:0000259" key="1">
    <source>
        <dbReference type="Pfam" id="PF13622"/>
    </source>
</evidence>
<accession>A0A1H6KQD9</accession>
<dbReference type="RefSeq" id="WP_083408443.1">
    <property type="nucleotide sequence ID" value="NZ_LT629971.1"/>
</dbReference>
<dbReference type="STRING" id="370526.SAMN04489835_3766"/>
<dbReference type="SUPFAM" id="SSF54637">
    <property type="entry name" value="Thioesterase/thiol ester dehydrase-isomerase"/>
    <property type="match status" value="1"/>
</dbReference>
<dbReference type="AlphaFoldDB" id="A0A1H6KQD9"/>
<gene>
    <name evidence="3" type="ORF">SAMN04489835_3766</name>
</gene>
<sequence>MIDSYYRRVDSDGDSQVFASTDGTRSNWDPQIQHGSPPLALMTKMIEELARDPGLRIGRLTLDILGAIPVAQVRVRAWVDRPGARISLMVAEMTAARPDGTWRAVARVTAWLLATSDTADAATDRYPPLIEGQAAAVPHGWVGVPGYLDTVTWRRQPDTGESGHVIWMSPIVALVDSEPTTALQRLAMVVDSANGAGAVLDPERFVFMNTDTAVHLHRLPEGDDFAVRARGSIGPDGIGVTTAELFDRRGFIGTSAQTLFVQRRP</sequence>
<keyword evidence="4" id="KW-1185">Reference proteome</keyword>
<proteinExistence type="predicted"/>
<dbReference type="Pfam" id="PF13622">
    <property type="entry name" value="4HBT_3"/>
    <property type="match status" value="1"/>
</dbReference>
<name>A0A1H6KQD9_MYCRU</name>
<protein>
    <submittedName>
        <fullName evidence="3">Thioesterase-like superfamily protein</fullName>
    </submittedName>
</protein>
<organism evidence="3 4">
    <name type="scientific">Mycolicibacterium rutilum</name>
    <name type="common">Mycobacterium rutilum</name>
    <dbReference type="NCBI Taxonomy" id="370526"/>
    <lineage>
        <taxon>Bacteria</taxon>
        <taxon>Bacillati</taxon>
        <taxon>Actinomycetota</taxon>
        <taxon>Actinomycetes</taxon>
        <taxon>Mycobacteriales</taxon>
        <taxon>Mycobacteriaceae</taxon>
        <taxon>Mycolicibacterium</taxon>
    </lineage>
</organism>
<dbReference type="InterPro" id="IPR029069">
    <property type="entry name" value="HotDog_dom_sf"/>
</dbReference>